<protein>
    <submittedName>
        <fullName evidence="1">Uncharacterized protein lvhp1</fullName>
    </submittedName>
</protein>
<evidence type="ECO:0000313" key="1">
    <source>
        <dbReference type="EMBL" id="CAB54039.1"/>
    </source>
</evidence>
<reference evidence="1" key="1">
    <citation type="submission" date="1999-08" db="EMBL/GenBank/DDBJ databases">
        <title>partial cDNA for a hypothetical protein from Labeo rohita liver.</title>
        <authorList>
            <person name="Ohri S."/>
            <person name="Vashishtha A."/>
            <person name="Ansari Z."/>
            <person name="Dixit A."/>
        </authorList>
    </citation>
    <scope>NUCLEOTIDE SEQUENCE</scope>
    <source>
        <tissue evidence="1">Liver</tissue>
    </source>
</reference>
<organism evidence="1">
    <name type="scientific">Labeo rohita</name>
    <name type="common">Indian major carp</name>
    <name type="synonym">Cyprinus rohita</name>
    <dbReference type="NCBI Taxonomy" id="84645"/>
    <lineage>
        <taxon>Eukaryota</taxon>
        <taxon>Metazoa</taxon>
        <taxon>Chordata</taxon>
        <taxon>Craniata</taxon>
        <taxon>Vertebrata</taxon>
        <taxon>Euteleostomi</taxon>
        <taxon>Actinopterygii</taxon>
        <taxon>Neopterygii</taxon>
        <taxon>Teleostei</taxon>
        <taxon>Ostariophysi</taxon>
        <taxon>Cypriniformes</taxon>
        <taxon>Cyprinidae</taxon>
        <taxon>Labeoninae</taxon>
        <taxon>Labeonini</taxon>
        <taxon>Labeo</taxon>
    </lineage>
</organism>
<gene>
    <name evidence="1" type="primary">lvhp1</name>
</gene>
<sequence length="113" mass="13469">FFFFFFFWIKTLLHKQQRKQNRKSLHLNQTDGPAGKHFLRCLLTAQRLCDTQQCCSVINAKYARRLADSFLASCRIQKKQIRKYLLNQCQKQKVTWVTIPIIVLHTGFIYICN</sequence>
<accession>Q9PW03</accession>
<feature type="non-terminal residue" evidence="1">
    <location>
        <position position="113"/>
    </location>
</feature>
<dbReference type="EMBL" id="AJ249232">
    <property type="protein sequence ID" value="CAB54039.1"/>
    <property type="molecule type" value="mRNA"/>
</dbReference>
<proteinExistence type="evidence at transcript level"/>
<dbReference type="AlphaFoldDB" id="Q9PW03"/>
<feature type="non-terminal residue" evidence="1">
    <location>
        <position position="1"/>
    </location>
</feature>
<name>Q9PW03_LABRO</name>